<dbReference type="Proteomes" id="UP001187682">
    <property type="component" value="Unassembled WGS sequence"/>
</dbReference>
<dbReference type="InterPro" id="IPR001911">
    <property type="entry name" value="Ribosomal_bS21"/>
</dbReference>
<dbReference type="EMBL" id="ONZQ02000002">
    <property type="protein sequence ID" value="SPN98616.1"/>
    <property type="molecule type" value="Genomic_DNA"/>
</dbReference>
<organism evidence="5 6">
    <name type="scientific">Cephalotrichum gorgonifer</name>
    <dbReference type="NCBI Taxonomy" id="2041049"/>
    <lineage>
        <taxon>Eukaryota</taxon>
        <taxon>Fungi</taxon>
        <taxon>Dikarya</taxon>
        <taxon>Ascomycota</taxon>
        <taxon>Pezizomycotina</taxon>
        <taxon>Sordariomycetes</taxon>
        <taxon>Hypocreomycetidae</taxon>
        <taxon>Microascales</taxon>
        <taxon>Microascaceae</taxon>
        <taxon>Cephalotrichum</taxon>
    </lineage>
</organism>
<keyword evidence="2" id="KW-0689">Ribosomal protein</keyword>
<dbReference type="PANTHER" id="PTHR41237:SF1">
    <property type="entry name" value="SMALL RIBOSOMAL SUBUNIT PROTEIN BS21M"/>
    <property type="match status" value="1"/>
</dbReference>
<reference evidence="5" key="1">
    <citation type="submission" date="2018-03" db="EMBL/GenBank/DDBJ databases">
        <authorList>
            <person name="Guldener U."/>
        </authorList>
    </citation>
    <scope>NUCLEOTIDE SEQUENCE</scope>
</reference>
<evidence type="ECO:0000313" key="6">
    <source>
        <dbReference type="Proteomes" id="UP001187682"/>
    </source>
</evidence>
<comment type="caution">
    <text evidence="5">The sequence shown here is derived from an EMBL/GenBank/DDBJ whole genome shotgun (WGS) entry which is preliminary data.</text>
</comment>
<keyword evidence="6" id="KW-1185">Reference proteome</keyword>
<protein>
    <recommendedName>
        <fullName evidence="7">Ribosomal protein S21</fullName>
    </recommendedName>
</protein>
<dbReference type="AlphaFoldDB" id="A0AAE8SRV5"/>
<evidence type="ECO:0000313" key="5">
    <source>
        <dbReference type="EMBL" id="SPN98616.1"/>
    </source>
</evidence>
<evidence type="ECO:0000256" key="1">
    <source>
        <dbReference type="ARBA" id="ARBA00006640"/>
    </source>
</evidence>
<dbReference type="Pfam" id="PF01165">
    <property type="entry name" value="Ribosomal_S21"/>
    <property type="match status" value="1"/>
</dbReference>
<dbReference type="GO" id="GO:0070124">
    <property type="term" value="P:mitochondrial translational initiation"/>
    <property type="evidence" value="ECO:0007669"/>
    <property type="project" value="TreeGrafter"/>
</dbReference>
<dbReference type="InterPro" id="IPR052837">
    <property type="entry name" value="Mitoribosomal_bS21"/>
</dbReference>
<evidence type="ECO:0000256" key="3">
    <source>
        <dbReference type="ARBA" id="ARBA00023274"/>
    </source>
</evidence>
<feature type="region of interest" description="Disordered" evidence="4">
    <location>
        <begin position="35"/>
        <end position="57"/>
    </location>
</feature>
<gene>
    <name evidence="5" type="ORF">DNG_01661</name>
</gene>
<evidence type="ECO:0008006" key="7">
    <source>
        <dbReference type="Google" id="ProtNLM"/>
    </source>
</evidence>
<sequence length="186" mass="20679">MALQHRLLPVLRTAAWSPVHTYSATRAFSTTFSRLADPQNSSSSSLPNLPPRKEVDPFAKTVRPKRAPHPYDATKSSIADLIGASMTTTFASPDLVGKPARLPISSSPSTGRTVHVAGPVNVARAFKLVEQRCSANRVAAISSRQRFHERPGLKRKRLRMSRWRARFKTGFHATVTRVRELARQGW</sequence>
<dbReference type="PANTHER" id="PTHR41237">
    <property type="entry name" value="37S RIBOSOMAL PROTEIN MRP21, MITOCHONDRIAL"/>
    <property type="match status" value="1"/>
</dbReference>
<comment type="similarity">
    <text evidence="1">Belongs to the bacterial ribosomal protein bS21 family.</text>
</comment>
<keyword evidence="3" id="KW-0687">Ribonucleoprotein</keyword>
<evidence type="ECO:0000256" key="4">
    <source>
        <dbReference type="SAM" id="MobiDB-lite"/>
    </source>
</evidence>
<evidence type="ECO:0000256" key="2">
    <source>
        <dbReference type="ARBA" id="ARBA00022980"/>
    </source>
</evidence>
<accession>A0AAE8SRV5</accession>
<name>A0AAE8SRV5_9PEZI</name>
<dbReference type="GO" id="GO:0003735">
    <property type="term" value="F:structural constituent of ribosome"/>
    <property type="evidence" value="ECO:0007669"/>
    <property type="project" value="InterPro"/>
</dbReference>
<proteinExistence type="inferred from homology"/>
<dbReference type="GO" id="GO:0005763">
    <property type="term" value="C:mitochondrial small ribosomal subunit"/>
    <property type="evidence" value="ECO:0007669"/>
    <property type="project" value="TreeGrafter"/>
</dbReference>